<feature type="transmembrane region" description="Helical" evidence="2">
    <location>
        <begin position="308"/>
        <end position="330"/>
    </location>
</feature>
<keyword evidence="4" id="KW-1185">Reference proteome</keyword>
<dbReference type="Proteomes" id="UP000886520">
    <property type="component" value="Chromosome 19"/>
</dbReference>
<accession>A0A9D4UD34</accession>
<dbReference type="PANTHER" id="PTHR33133:SF1">
    <property type="entry name" value="EXPRESSED PROTEIN-RELATED"/>
    <property type="match status" value="1"/>
</dbReference>
<keyword evidence="2" id="KW-0472">Membrane</keyword>
<proteinExistence type="predicted"/>
<feature type="transmembrane region" description="Helical" evidence="2">
    <location>
        <begin position="46"/>
        <end position="68"/>
    </location>
</feature>
<feature type="non-terminal residue" evidence="3">
    <location>
        <position position="1"/>
    </location>
</feature>
<reference evidence="3" key="1">
    <citation type="submission" date="2021-01" db="EMBL/GenBank/DDBJ databases">
        <title>Adiantum capillus-veneris genome.</title>
        <authorList>
            <person name="Fang Y."/>
            <person name="Liao Q."/>
        </authorList>
    </citation>
    <scope>NUCLEOTIDE SEQUENCE</scope>
    <source>
        <strain evidence="3">H3</strain>
        <tissue evidence="3">Leaf</tissue>
    </source>
</reference>
<protein>
    <submittedName>
        <fullName evidence="3">Uncharacterized protein</fullName>
    </submittedName>
</protein>
<organism evidence="3 4">
    <name type="scientific">Adiantum capillus-veneris</name>
    <name type="common">Maidenhair fern</name>
    <dbReference type="NCBI Taxonomy" id="13818"/>
    <lineage>
        <taxon>Eukaryota</taxon>
        <taxon>Viridiplantae</taxon>
        <taxon>Streptophyta</taxon>
        <taxon>Embryophyta</taxon>
        <taxon>Tracheophyta</taxon>
        <taxon>Polypodiopsida</taxon>
        <taxon>Polypodiidae</taxon>
        <taxon>Polypodiales</taxon>
        <taxon>Pteridineae</taxon>
        <taxon>Pteridaceae</taxon>
        <taxon>Vittarioideae</taxon>
        <taxon>Adiantum</taxon>
    </lineage>
</organism>
<dbReference type="PANTHER" id="PTHR33133">
    <property type="entry name" value="OS08G0107100 PROTEIN-RELATED"/>
    <property type="match status" value="1"/>
</dbReference>
<feature type="transmembrane region" description="Helical" evidence="2">
    <location>
        <begin position="217"/>
        <end position="241"/>
    </location>
</feature>
<dbReference type="EMBL" id="JABFUD020000019">
    <property type="protein sequence ID" value="KAI5065537.1"/>
    <property type="molecule type" value="Genomic_DNA"/>
</dbReference>
<dbReference type="OrthoDB" id="1926790at2759"/>
<feature type="transmembrane region" description="Helical" evidence="2">
    <location>
        <begin position="268"/>
        <end position="288"/>
    </location>
</feature>
<gene>
    <name evidence="3" type="ORF">GOP47_0020232</name>
</gene>
<feature type="region of interest" description="Disordered" evidence="1">
    <location>
        <begin position="1"/>
        <end position="29"/>
    </location>
</feature>
<name>A0A9D4UD34_ADICA</name>
<evidence type="ECO:0000313" key="4">
    <source>
        <dbReference type="Proteomes" id="UP000886520"/>
    </source>
</evidence>
<evidence type="ECO:0000313" key="3">
    <source>
        <dbReference type="EMBL" id="KAI5065537.1"/>
    </source>
</evidence>
<feature type="transmembrane region" description="Helical" evidence="2">
    <location>
        <begin position="170"/>
        <end position="197"/>
    </location>
</feature>
<evidence type="ECO:0000256" key="2">
    <source>
        <dbReference type="SAM" id="Phobius"/>
    </source>
</evidence>
<comment type="caution">
    <text evidence="3">The sequence shown here is derived from an EMBL/GenBank/DDBJ whole genome shotgun (WGS) entry which is preliminary data.</text>
</comment>
<evidence type="ECO:0000256" key="1">
    <source>
        <dbReference type="SAM" id="MobiDB-lite"/>
    </source>
</evidence>
<feature type="compositionally biased region" description="Basic and acidic residues" evidence="1">
    <location>
        <begin position="8"/>
        <end position="29"/>
    </location>
</feature>
<feature type="transmembrane region" description="Helical" evidence="2">
    <location>
        <begin position="116"/>
        <end position="141"/>
    </location>
</feature>
<keyword evidence="2" id="KW-0812">Transmembrane</keyword>
<keyword evidence="2" id="KW-1133">Transmembrane helix</keyword>
<dbReference type="AlphaFoldDB" id="A0A9D4UD34"/>
<sequence>DEQQECSPAKECKAGRQEGRGRERERERGREMESCSHVLDIVRESTGLLCSSLLPILLLITLVLIFPVSSISLSQVMTNSHLAGQLSILLTRHLALAGLRVSSLTSLFYLQLSQTLLSQAMCFPAILTLWMLAKAAIFYILACRDRGKEASVMGFLEWGPRAWCRIAMTYMWGCVFVVLVTAIVLLLEVAGAMLLQITGTLMDMEDLESSVYVILETGAMSAYAVVLAPLVIILSLGTVVAGMEETKCGPRALLRVLTLLKRRRLQPALLLFLITSIATTGIEGAFQYRVLGRATLPALGPASSLIEAPLLIFLHSFLLLFDTIMSVVFYRACQSTVDNSSLYFGDKVKQEEEEDHFSIAVHIVEQQCRKMFTTRTLS</sequence>